<evidence type="ECO:0000259" key="8">
    <source>
        <dbReference type="Pfam" id="PF01709"/>
    </source>
</evidence>
<accession>A0A1H0GHW3</accession>
<dbReference type="InterPro" id="IPR017856">
    <property type="entry name" value="Integrase-like_N"/>
</dbReference>
<feature type="region of interest" description="Disordered" evidence="7">
    <location>
        <begin position="1"/>
        <end position="22"/>
    </location>
</feature>
<dbReference type="RefSeq" id="WP_092066664.1">
    <property type="nucleotide sequence ID" value="NZ_FNIN01000018.1"/>
</dbReference>
<reference evidence="10 11" key="1">
    <citation type="submission" date="2016-10" db="EMBL/GenBank/DDBJ databases">
        <authorList>
            <person name="de Groot N.N."/>
        </authorList>
    </citation>
    <scope>NUCLEOTIDE SEQUENCE [LARGE SCALE GENOMIC DNA]</scope>
    <source>
        <strain evidence="10 11">DSM 15269</strain>
    </source>
</reference>
<dbReference type="GO" id="GO:0003677">
    <property type="term" value="F:DNA binding"/>
    <property type="evidence" value="ECO:0007669"/>
    <property type="project" value="UniProtKB-UniRule"/>
</dbReference>
<dbReference type="NCBIfam" id="NF001030">
    <property type="entry name" value="PRK00110.1"/>
    <property type="match status" value="1"/>
</dbReference>
<dbReference type="Proteomes" id="UP000199602">
    <property type="component" value="Unassembled WGS sequence"/>
</dbReference>
<dbReference type="PANTHER" id="PTHR12532">
    <property type="entry name" value="TRANSLATIONAL ACTIVATOR OF CYTOCHROME C OXIDASE 1"/>
    <property type="match status" value="1"/>
</dbReference>
<evidence type="ECO:0000313" key="10">
    <source>
        <dbReference type="EMBL" id="SDO06329.1"/>
    </source>
</evidence>
<dbReference type="AlphaFoldDB" id="A0A1H0GHW3"/>
<keyword evidence="11" id="KW-1185">Reference proteome</keyword>
<dbReference type="InterPro" id="IPR049083">
    <property type="entry name" value="TACO1_YebC_N"/>
</dbReference>
<keyword evidence="2 6" id="KW-0963">Cytoplasm</keyword>
<dbReference type="STRING" id="206665.SAMN04488516_11831"/>
<keyword evidence="3 6" id="KW-0805">Transcription regulation</keyword>
<dbReference type="InterPro" id="IPR029072">
    <property type="entry name" value="YebC-like"/>
</dbReference>
<name>A0A1H0GHW3_9BACT</name>
<dbReference type="InterPro" id="IPR026564">
    <property type="entry name" value="Transcrip_reg_TACO1-like_dom3"/>
</dbReference>
<evidence type="ECO:0000256" key="1">
    <source>
        <dbReference type="ARBA" id="ARBA00008724"/>
    </source>
</evidence>
<dbReference type="NCBIfam" id="NF009044">
    <property type="entry name" value="PRK12378.1"/>
    <property type="match status" value="1"/>
</dbReference>
<dbReference type="FunFam" id="1.10.10.200:FF:000002">
    <property type="entry name" value="Probable transcriptional regulatory protein CLM62_37755"/>
    <property type="match status" value="1"/>
</dbReference>
<evidence type="ECO:0000256" key="5">
    <source>
        <dbReference type="ARBA" id="ARBA00023163"/>
    </source>
</evidence>
<comment type="subcellular location">
    <subcellularLocation>
        <location evidence="6">Cytoplasm</location>
    </subcellularLocation>
</comment>
<dbReference type="InterPro" id="IPR048300">
    <property type="entry name" value="TACO1_YebC-like_2nd/3rd_dom"/>
</dbReference>
<keyword evidence="4 6" id="KW-0238">DNA-binding</keyword>
<proteinExistence type="inferred from homology"/>
<evidence type="ECO:0000259" key="9">
    <source>
        <dbReference type="Pfam" id="PF20772"/>
    </source>
</evidence>
<evidence type="ECO:0000256" key="7">
    <source>
        <dbReference type="SAM" id="MobiDB-lite"/>
    </source>
</evidence>
<dbReference type="EMBL" id="FNIN01000018">
    <property type="protein sequence ID" value="SDO06329.1"/>
    <property type="molecule type" value="Genomic_DNA"/>
</dbReference>
<gene>
    <name evidence="10" type="ORF">SAMN04488516_11831</name>
</gene>
<dbReference type="GO" id="GO:0005829">
    <property type="term" value="C:cytosol"/>
    <property type="evidence" value="ECO:0007669"/>
    <property type="project" value="TreeGrafter"/>
</dbReference>
<evidence type="ECO:0000256" key="6">
    <source>
        <dbReference type="HAMAP-Rule" id="MF_00693"/>
    </source>
</evidence>
<evidence type="ECO:0000256" key="2">
    <source>
        <dbReference type="ARBA" id="ARBA00022490"/>
    </source>
</evidence>
<dbReference type="Pfam" id="PF01709">
    <property type="entry name" value="Transcrip_reg"/>
    <property type="match status" value="1"/>
</dbReference>
<feature type="domain" description="TACO1/YebC-like second and third" evidence="8">
    <location>
        <begin position="83"/>
        <end position="237"/>
    </location>
</feature>
<dbReference type="Pfam" id="PF20772">
    <property type="entry name" value="TACO1_YebC_N"/>
    <property type="match status" value="1"/>
</dbReference>
<dbReference type="PANTHER" id="PTHR12532:SF6">
    <property type="entry name" value="TRANSCRIPTIONAL REGULATORY PROTEIN YEBC-RELATED"/>
    <property type="match status" value="1"/>
</dbReference>
<dbReference type="Gene3D" id="1.10.10.200">
    <property type="match status" value="1"/>
</dbReference>
<dbReference type="InterPro" id="IPR002876">
    <property type="entry name" value="Transcrip_reg_TACO1-like"/>
</dbReference>
<evidence type="ECO:0000256" key="4">
    <source>
        <dbReference type="ARBA" id="ARBA00023125"/>
    </source>
</evidence>
<dbReference type="OrthoDB" id="9781053at2"/>
<dbReference type="Gene3D" id="3.30.70.980">
    <property type="match status" value="2"/>
</dbReference>
<evidence type="ECO:0000256" key="3">
    <source>
        <dbReference type="ARBA" id="ARBA00023015"/>
    </source>
</evidence>
<dbReference type="GO" id="GO:0006355">
    <property type="term" value="P:regulation of DNA-templated transcription"/>
    <property type="evidence" value="ECO:0007669"/>
    <property type="project" value="UniProtKB-UniRule"/>
</dbReference>
<dbReference type="SUPFAM" id="SSF75625">
    <property type="entry name" value="YebC-like"/>
    <property type="match status" value="1"/>
</dbReference>
<protein>
    <recommendedName>
        <fullName evidence="6">Probable transcriptional regulatory protein SAMN04488516_11831</fullName>
    </recommendedName>
</protein>
<dbReference type="NCBIfam" id="TIGR01033">
    <property type="entry name" value="YebC/PmpR family DNA-binding transcriptional regulator"/>
    <property type="match status" value="1"/>
</dbReference>
<dbReference type="HAMAP" id="MF_00693">
    <property type="entry name" value="Transcrip_reg_TACO1"/>
    <property type="match status" value="1"/>
</dbReference>
<evidence type="ECO:0000313" key="11">
    <source>
        <dbReference type="Proteomes" id="UP000199602"/>
    </source>
</evidence>
<feature type="domain" description="TACO1/YebC-like N-terminal" evidence="9">
    <location>
        <begin position="5"/>
        <end position="76"/>
    </location>
</feature>
<sequence length="248" mass="27514">MAGHSKWHNIQHRKSRQDAKKSKIFTKVTKEIVLAAKAGGGNPETNPRLRAAIEAARSVNLPKDKIETAIKKGTGELGGDNIEEVIYEGYGPGGVAILIEAATDNRNRTVAELRHILSKNGGSMGESGCVAWMFEKKGVFSFAKDKYSEEELLEIGLEAGIEDIEDDGDVWQVKCDPKDFSKVKAYFDEQEVKYIEAQLTMIPQNTVEVDVETGQKLLKLYDALDDHDDVQNVYANFELPDELLNELG</sequence>
<comment type="similarity">
    <text evidence="1 6">Belongs to the TACO1 family.</text>
</comment>
<keyword evidence="5 6" id="KW-0804">Transcription</keyword>
<organism evidence="10 11">
    <name type="scientific">Desulfonauticus submarinus</name>
    <dbReference type="NCBI Taxonomy" id="206665"/>
    <lineage>
        <taxon>Bacteria</taxon>
        <taxon>Pseudomonadati</taxon>
        <taxon>Thermodesulfobacteriota</taxon>
        <taxon>Desulfovibrionia</taxon>
        <taxon>Desulfovibrionales</taxon>
        <taxon>Desulfonauticaceae</taxon>
        <taxon>Desulfonauticus</taxon>
    </lineage>
</organism>
<feature type="compositionally biased region" description="Basic residues" evidence="7">
    <location>
        <begin position="1"/>
        <end position="15"/>
    </location>
</feature>